<keyword evidence="7 8" id="KW-0411">Iron-sulfur</keyword>
<evidence type="ECO:0000313" key="12">
    <source>
        <dbReference type="EMBL" id="RMA81391.1"/>
    </source>
</evidence>
<dbReference type="EMBL" id="REFJ01000002">
    <property type="protein sequence ID" value="RMA81391.1"/>
    <property type="molecule type" value="Genomic_DNA"/>
</dbReference>
<dbReference type="Gene3D" id="3.30.70.20">
    <property type="match status" value="1"/>
</dbReference>
<dbReference type="InterPro" id="IPR017896">
    <property type="entry name" value="4Fe4S_Fe-S-bd"/>
</dbReference>
<evidence type="ECO:0000259" key="11">
    <source>
        <dbReference type="PROSITE" id="PS51379"/>
    </source>
</evidence>
<feature type="binding site" evidence="8">
    <location>
        <position position="409"/>
    </location>
    <ligand>
        <name>[4Fe-4S] cluster</name>
        <dbReference type="ChEBI" id="CHEBI:49883"/>
        <label>2</label>
    </ligand>
</feature>
<evidence type="ECO:0000256" key="6">
    <source>
        <dbReference type="ARBA" id="ARBA00023004"/>
    </source>
</evidence>
<keyword evidence="1 8" id="KW-0813">Transport</keyword>
<dbReference type="PANTHER" id="PTHR43034:SF2">
    <property type="entry name" value="ION-TRANSLOCATING OXIDOREDUCTASE COMPLEX SUBUNIT C"/>
    <property type="match status" value="1"/>
</dbReference>
<protein>
    <recommendedName>
        <fullName evidence="8">Ion-translocating oxidoreductase complex subunit C</fullName>
        <ecNumber evidence="8">7.-.-.-</ecNumber>
    </recommendedName>
    <alternativeName>
        <fullName evidence="8">Rnf electron transport complex subunit C</fullName>
    </alternativeName>
</protein>
<evidence type="ECO:0000256" key="8">
    <source>
        <dbReference type="HAMAP-Rule" id="MF_00461"/>
    </source>
</evidence>
<comment type="subunit">
    <text evidence="8">The complex is composed of six subunits: RnfA, RnfB, RnfC, RnfD, RnfE and RnfG.</text>
</comment>
<feature type="coiled-coil region" evidence="9">
    <location>
        <begin position="608"/>
        <end position="662"/>
    </location>
</feature>
<keyword evidence="8" id="KW-1278">Translocase</keyword>
<feature type="domain" description="4Fe-4S ferredoxin-type" evidence="11">
    <location>
        <begin position="394"/>
        <end position="423"/>
    </location>
</feature>
<dbReference type="PROSITE" id="PS00198">
    <property type="entry name" value="4FE4S_FER_1"/>
    <property type="match status" value="1"/>
</dbReference>
<evidence type="ECO:0000256" key="4">
    <source>
        <dbReference type="ARBA" id="ARBA00022737"/>
    </source>
</evidence>
<feature type="domain" description="4Fe-4S ferredoxin-type" evidence="11">
    <location>
        <begin position="354"/>
        <end position="384"/>
    </location>
</feature>
<evidence type="ECO:0000256" key="3">
    <source>
        <dbReference type="ARBA" id="ARBA00022723"/>
    </source>
</evidence>
<dbReference type="AlphaFoldDB" id="A0A3M0A887"/>
<feature type="binding site" evidence="8">
    <location>
        <position position="413"/>
    </location>
    <ligand>
        <name>[4Fe-4S] cluster</name>
        <dbReference type="ChEBI" id="CHEBI:49883"/>
        <label>1</label>
    </ligand>
</feature>
<keyword evidence="3 8" id="KW-0479">Metal-binding</keyword>
<evidence type="ECO:0000256" key="1">
    <source>
        <dbReference type="ARBA" id="ARBA00022448"/>
    </source>
</evidence>
<feature type="binding site" evidence="8">
    <location>
        <position position="367"/>
    </location>
    <ligand>
        <name>[4Fe-4S] cluster</name>
        <dbReference type="ChEBI" id="CHEBI:49883"/>
        <label>1</label>
    </ligand>
</feature>
<feature type="binding site" evidence="8">
    <location>
        <position position="364"/>
    </location>
    <ligand>
        <name>[4Fe-4S] cluster</name>
        <dbReference type="ChEBI" id="CHEBI:49883"/>
        <label>1</label>
    </ligand>
</feature>
<dbReference type="Pfam" id="PF12838">
    <property type="entry name" value="Fer4_7"/>
    <property type="match status" value="1"/>
</dbReference>
<keyword evidence="5 8" id="KW-0249">Electron transport</keyword>
<keyword evidence="8" id="KW-0472">Membrane</keyword>
<accession>A0A3M0A887</accession>
<dbReference type="Pfam" id="PF13375">
    <property type="entry name" value="RnfC_N"/>
    <property type="match status" value="1"/>
</dbReference>
<feature type="binding site" evidence="8">
    <location>
        <position position="403"/>
    </location>
    <ligand>
        <name>[4Fe-4S] cluster</name>
        <dbReference type="ChEBI" id="CHEBI:49883"/>
        <label>2</label>
    </ligand>
</feature>
<dbReference type="RefSeq" id="WP_121876534.1">
    <property type="nucleotide sequence ID" value="NZ_REFJ01000002.1"/>
</dbReference>
<dbReference type="InterPro" id="IPR011538">
    <property type="entry name" value="Nuo51_FMN-bd"/>
</dbReference>
<dbReference type="InterPro" id="IPR017900">
    <property type="entry name" value="4Fe4S_Fe_S_CS"/>
</dbReference>
<evidence type="ECO:0000256" key="7">
    <source>
        <dbReference type="ARBA" id="ARBA00023014"/>
    </source>
</evidence>
<dbReference type="GO" id="GO:0022900">
    <property type="term" value="P:electron transport chain"/>
    <property type="evidence" value="ECO:0007669"/>
    <property type="project" value="UniProtKB-UniRule"/>
</dbReference>
<dbReference type="SUPFAM" id="SSF46548">
    <property type="entry name" value="alpha-helical ferredoxin"/>
    <property type="match status" value="1"/>
</dbReference>
<keyword evidence="9" id="KW-0175">Coiled coil</keyword>
<dbReference type="Gene3D" id="3.40.50.11540">
    <property type="entry name" value="NADH-ubiquinone oxidoreductase 51kDa subunit"/>
    <property type="match status" value="1"/>
</dbReference>
<comment type="similarity">
    <text evidence="8">Belongs to the 4Fe4S bacterial-type ferredoxin family. RnfC subfamily.</text>
</comment>
<dbReference type="GO" id="GO:0009055">
    <property type="term" value="F:electron transfer activity"/>
    <property type="evidence" value="ECO:0007669"/>
    <property type="project" value="InterPro"/>
</dbReference>
<dbReference type="Proteomes" id="UP000267187">
    <property type="component" value="Unassembled WGS sequence"/>
</dbReference>
<keyword evidence="8" id="KW-1003">Cell membrane</keyword>
<dbReference type="InterPro" id="IPR037225">
    <property type="entry name" value="Nuo51_FMN-bd_sf"/>
</dbReference>
<proteinExistence type="inferred from homology"/>
<dbReference type="GO" id="GO:0051539">
    <property type="term" value="F:4 iron, 4 sulfur cluster binding"/>
    <property type="evidence" value="ECO:0007669"/>
    <property type="project" value="UniProtKB-KW"/>
</dbReference>
<keyword evidence="4 8" id="KW-0677">Repeat</keyword>
<dbReference type="NCBIfam" id="TIGR01945">
    <property type="entry name" value="rnfC"/>
    <property type="match status" value="1"/>
</dbReference>
<dbReference type="PANTHER" id="PTHR43034">
    <property type="entry name" value="ION-TRANSLOCATING OXIDOREDUCTASE COMPLEX SUBUNIT C"/>
    <property type="match status" value="1"/>
</dbReference>
<comment type="function">
    <text evidence="8">Part of a membrane-bound complex that couples electron transfer with translocation of ions across the membrane.</text>
</comment>
<organism evidence="12 13">
    <name type="scientific">Umboniibacter marinipuniceus</name>
    <dbReference type="NCBI Taxonomy" id="569599"/>
    <lineage>
        <taxon>Bacteria</taxon>
        <taxon>Pseudomonadati</taxon>
        <taxon>Pseudomonadota</taxon>
        <taxon>Gammaproteobacteria</taxon>
        <taxon>Cellvibrionales</taxon>
        <taxon>Cellvibrionaceae</taxon>
        <taxon>Umboniibacter</taxon>
    </lineage>
</organism>
<keyword evidence="8" id="KW-0997">Cell inner membrane</keyword>
<sequence>MRIIHDIPGGVFPPEQKSLSNQQEIQSLPIFSEYIIPLKQHIGVAATVCVEIGDKVLKGQVIGVSTGFMSTSVHAPTSGTIKEIDYHPVSHPSGLKDIAVILEADGLDTQITTKRRTDWQSLGKRELLDIIRSAGIAGLGGASFPTAVKLDGQRPINTLIINGTECEPYITADDMLMREKADEIRTGVEILAHLLGNPATVVIGIEDNKPEALSLMRIACAGTKIEVASFPTKYPSGGEKQLIQILTGQEVPSGDIPAALGIVMQNVGTARAIKQAVIDDLPLIERVTTVTGEGIEQRGNFFTRIGTKVEDLLAHLNFRSDDDKVIMGGPMMGFELPSLNVPVVKATNCLLIPGYDALNASSECIRCGLCAEACPAQLLPQQLYWYSKADDHDKLDAYHLSDCIECGACAYVCPSKLPLVQHYRAAKASIKHAAEDQLRSDRARARFEFRKQRMDAAEAEKEAKRLARKAAAEKAKLAKQQQSATPSVASFKPVNANADSPDPLAAARAKLKQTKASEADQQSERLHKQLKSIAQRIEFIDQQIAETIAEHGEDASLIPQLQSKRAASVLKQTQLQTKLADVSGLPQTANAAEALPTTKQVNTDGNNAAQGQSNIERAENALNALTAARSSRSPQERQREALQRIEDNIARSQQQLNESDDELLREKLHRRIEQLTAKQQETLASDAFSPAVQSVHNDKALEAIERAKQTAAAQASLTPAEKRQQQHASLQARLDKAKARLSKAEAENNEHLEAFRNAVTKIEVKLAEWTRDHDEN</sequence>
<dbReference type="InterPro" id="IPR010208">
    <property type="entry name" value="Ion_transpt_RnfC/RsxC"/>
</dbReference>
<feature type="binding site" evidence="8">
    <location>
        <position position="406"/>
    </location>
    <ligand>
        <name>[4Fe-4S] cluster</name>
        <dbReference type="ChEBI" id="CHEBI:49883"/>
        <label>2</label>
    </ligand>
</feature>
<feature type="binding site" evidence="8">
    <location>
        <position position="370"/>
    </location>
    <ligand>
        <name>[4Fe-4S] cluster</name>
        <dbReference type="ChEBI" id="CHEBI:49883"/>
        <label>1</label>
    </ligand>
</feature>
<dbReference type="EC" id="7.-.-.-" evidence="8"/>
<evidence type="ECO:0000256" key="5">
    <source>
        <dbReference type="ARBA" id="ARBA00022982"/>
    </source>
</evidence>
<feature type="region of interest" description="Disordered" evidence="10">
    <location>
        <begin position="712"/>
        <end position="736"/>
    </location>
</feature>
<feature type="binding site" evidence="8">
    <location>
        <position position="374"/>
    </location>
    <ligand>
        <name>[4Fe-4S] cluster</name>
        <dbReference type="ChEBI" id="CHEBI:49883"/>
        <label>2</label>
    </ligand>
</feature>
<gene>
    <name evidence="8" type="primary">rnfC</name>
    <name evidence="12" type="ORF">DFR27_1211</name>
</gene>
<dbReference type="HAMAP" id="MF_00461">
    <property type="entry name" value="RsxC_RnfC"/>
    <property type="match status" value="1"/>
</dbReference>
<dbReference type="OrthoDB" id="9767754at2"/>
<keyword evidence="6 8" id="KW-0408">Iron</keyword>
<dbReference type="PROSITE" id="PS51379">
    <property type="entry name" value="4FE4S_FER_2"/>
    <property type="match status" value="2"/>
</dbReference>
<feature type="region of interest" description="Disordered" evidence="10">
    <location>
        <begin position="473"/>
        <end position="502"/>
    </location>
</feature>
<comment type="subcellular location">
    <subcellularLocation>
        <location evidence="8">Cell inner membrane</location>
        <topology evidence="8">Peripheral membrane protein</topology>
    </subcellularLocation>
</comment>
<dbReference type="GO" id="GO:0046872">
    <property type="term" value="F:metal ion binding"/>
    <property type="evidence" value="ECO:0007669"/>
    <property type="project" value="UniProtKB-KW"/>
</dbReference>
<evidence type="ECO:0000313" key="13">
    <source>
        <dbReference type="Proteomes" id="UP000267187"/>
    </source>
</evidence>
<dbReference type="SUPFAM" id="SSF142019">
    <property type="entry name" value="Nqo1 FMN-binding domain-like"/>
    <property type="match status" value="1"/>
</dbReference>
<evidence type="ECO:0000256" key="9">
    <source>
        <dbReference type="SAM" id="Coils"/>
    </source>
</evidence>
<dbReference type="NCBIfam" id="NF003454">
    <property type="entry name" value="PRK05035.1"/>
    <property type="match status" value="1"/>
</dbReference>
<keyword evidence="13" id="KW-1185">Reference proteome</keyword>
<comment type="caution">
    <text evidence="12">The sequence shown here is derived from an EMBL/GenBank/DDBJ whole genome shotgun (WGS) entry which is preliminary data.</text>
</comment>
<name>A0A3M0A887_9GAMM</name>
<dbReference type="GO" id="GO:0005886">
    <property type="term" value="C:plasma membrane"/>
    <property type="evidence" value="ECO:0007669"/>
    <property type="project" value="UniProtKB-SubCell"/>
</dbReference>
<keyword evidence="2 8" id="KW-0004">4Fe-4S</keyword>
<dbReference type="InterPro" id="IPR026902">
    <property type="entry name" value="RnfC_N"/>
</dbReference>
<dbReference type="Pfam" id="PF01512">
    <property type="entry name" value="Complex1_51K"/>
    <property type="match status" value="1"/>
</dbReference>
<evidence type="ECO:0000256" key="10">
    <source>
        <dbReference type="SAM" id="MobiDB-lite"/>
    </source>
</evidence>
<comment type="cofactor">
    <cofactor evidence="8">
        <name>[4Fe-4S] cluster</name>
        <dbReference type="ChEBI" id="CHEBI:49883"/>
    </cofactor>
    <text evidence="8">Binds 2 [4Fe-4S] clusters per subunit.</text>
</comment>
<reference evidence="12 13" key="1">
    <citation type="submission" date="2018-10" db="EMBL/GenBank/DDBJ databases">
        <title>Genomic Encyclopedia of Type Strains, Phase IV (KMG-IV): sequencing the most valuable type-strain genomes for metagenomic binning, comparative biology and taxonomic classification.</title>
        <authorList>
            <person name="Goeker M."/>
        </authorList>
    </citation>
    <scope>NUCLEOTIDE SEQUENCE [LARGE SCALE GENOMIC DNA]</scope>
    <source>
        <strain evidence="12 13">DSM 25080</strain>
    </source>
</reference>
<evidence type="ECO:0000256" key="2">
    <source>
        <dbReference type="ARBA" id="ARBA00022485"/>
    </source>
</evidence>